<feature type="domain" description="Alcohol dehydrogenase iron-type/glycerol dehydrogenase GldA" evidence="2">
    <location>
        <begin position="9"/>
        <end position="178"/>
    </location>
</feature>
<evidence type="ECO:0000256" key="1">
    <source>
        <dbReference type="ARBA" id="ARBA00023002"/>
    </source>
</evidence>
<dbReference type="InterPro" id="IPR044731">
    <property type="entry name" value="BDH-like"/>
</dbReference>
<protein>
    <submittedName>
        <fullName evidence="4">Uncharacterized protein</fullName>
    </submittedName>
</protein>
<keyword evidence="5" id="KW-1185">Reference proteome</keyword>
<dbReference type="InterPro" id="IPR056798">
    <property type="entry name" value="ADH_Fe_C"/>
</dbReference>
<dbReference type="Proteomes" id="UP000184035">
    <property type="component" value="Unassembled WGS sequence"/>
</dbReference>
<evidence type="ECO:0000259" key="3">
    <source>
        <dbReference type="Pfam" id="PF25137"/>
    </source>
</evidence>
<evidence type="ECO:0000313" key="4">
    <source>
        <dbReference type="EMBL" id="SHE36917.1"/>
    </source>
</evidence>
<dbReference type="PROSITE" id="PS00913">
    <property type="entry name" value="ADH_IRON_1"/>
    <property type="match status" value="1"/>
</dbReference>
<proteinExistence type="predicted"/>
<evidence type="ECO:0000313" key="5">
    <source>
        <dbReference type="Proteomes" id="UP000184035"/>
    </source>
</evidence>
<reference evidence="4 5" key="1">
    <citation type="submission" date="2016-11" db="EMBL/GenBank/DDBJ databases">
        <authorList>
            <person name="Jaros S."/>
            <person name="Januszkiewicz K."/>
            <person name="Wedrychowicz H."/>
        </authorList>
    </citation>
    <scope>NUCLEOTIDE SEQUENCE [LARGE SCALE GENOMIC DNA]</scope>
    <source>
        <strain evidence="4 5">DSM 2631</strain>
    </source>
</reference>
<dbReference type="AlphaFoldDB" id="A0A1M4SY38"/>
<dbReference type="InterPro" id="IPR001670">
    <property type="entry name" value="ADH_Fe/GldA"/>
</dbReference>
<organism evidence="4 5">
    <name type="scientific">Clostridium fallax</name>
    <dbReference type="NCBI Taxonomy" id="1533"/>
    <lineage>
        <taxon>Bacteria</taxon>
        <taxon>Bacillati</taxon>
        <taxon>Bacillota</taxon>
        <taxon>Clostridia</taxon>
        <taxon>Eubacteriales</taxon>
        <taxon>Clostridiaceae</taxon>
        <taxon>Clostridium</taxon>
    </lineage>
</organism>
<dbReference type="Pfam" id="PF25137">
    <property type="entry name" value="ADH_Fe_C"/>
    <property type="match status" value="1"/>
</dbReference>
<dbReference type="GO" id="GO:0008106">
    <property type="term" value="F:alcohol dehydrogenase (NADP+) activity"/>
    <property type="evidence" value="ECO:0007669"/>
    <property type="project" value="TreeGrafter"/>
</dbReference>
<dbReference type="Gene3D" id="3.40.50.1970">
    <property type="match status" value="1"/>
</dbReference>
<dbReference type="STRING" id="1533.SAMN05443638_101223"/>
<dbReference type="OrthoDB" id="9801156at2"/>
<dbReference type="Gene3D" id="1.20.1090.10">
    <property type="entry name" value="Dehydroquinate synthase-like - alpha domain"/>
    <property type="match status" value="1"/>
</dbReference>
<dbReference type="GO" id="GO:0046872">
    <property type="term" value="F:metal ion binding"/>
    <property type="evidence" value="ECO:0007669"/>
    <property type="project" value="InterPro"/>
</dbReference>
<dbReference type="CDD" id="cd08187">
    <property type="entry name" value="BDH"/>
    <property type="match status" value="1"/>
</dbReference>
<dbReference type="RefSeq" id="WP_072892376.1">
    <property type="nucleotide sequence ID" value="NZ_FQVM01000001.1"/>
</dbReference>
<dbReference type="FunFam" id="3.40.50.1970:FF:000003">
    <property type="entry name" value="Alcohol dehydrogenase, iron-containing"/>
    <property type="match status" value="1"/>
</dbReference>
<accession>A0A1M4SY38</accession>
<dbReference type="SUPFAM" id="SSF56796">
    <property type="entry name" value="Dehydroquinate synthase-like"/>
    <property type="match status" value="1"/>
</dbReference>
<dbReference type="Pfam" id="PF00465">
    <property type="entry name" value="Fe-ADH"/>
    <property type="match status" value="1"/>
</dbReference>
<dbReference type="GO" id="GO:1990362">
    <property type="term" value="F:butanol dehydrogenase (NAD+) activity"/>
    <property type="evidence" value="ECO:0007669"/>
    <property type="project" value="InterPro"/>
</dbReference>
<dbReference type="InterPro" id="IPR018211">
    <property type="entry name" value="ADH_Fe_CS"/>
</dbReference>
<dbReference type="GO" id="GO:0005829">
    <property type="term" value="C:cytosol"/>
    <property type="evidence" value="ECO:0007669"/>
    <property type="project" value="TreeGrafter"/>
</dbReference>
<gene>
    <name evidence="4" type="ORF">SAMN05443638_101223</name>
</gene>
<sequence length="387" mass="42372">MLNFTYCNPTKIIFGKGTIEKLGMELKNNSIKKVLFLYGKSSILRNGVHEQVVNSLKENNIEFIELSGVKPNPVLSKVREGIEIVKKNQIDGIVAVGGGSVIDSAKAISAGSLYNGDVWNFFEDTDEVTNALPIFTVLTISATGSEMNCGGVITNEKECKKWSFGSPLLYPKVSILDPSVQSTLPPIQTVNGAIDAISHVFELYFGGTKNTDMLDELSEGIIRNIMKHTKILLRDNSNYESRCELVWSATLALNGINGTGRAGDWSSHQIEHSLSVFNDISHGSGLAIIMPAWMEYVKNKAINKFARLGEKVFNITEGSNEEKASEAINSLRLFYKEIGAPTTLKEIGITKEDLITIAVNAGRLAPIGTLTPLKEDDILKILELAFE</sequence>
<dbReference type="PANTHER" id="PTHR43633:SF1">
    <property type="entry name" value="ALCOHOL DEHYDROGENASE YQHD"/>
    <property type="match status" value="1"/>
</dbReference>
<name>A0A1M4SY38_9CLOT</name>
<dbReference type="GO" id="GO:1990002">
    <property type="term" value="F:methylglyoxal reductase (NADPH) (acetol producing) activity"/>
    <property type="evidence" value="ECO:0007669"/>
    <property type="project" value="TreeGrafter"/>
</dbReference>
<evidence type="ECO:0000259" key="2">
    <source>
        <dbReference type="Pfam" id="PF00465"/>
    </source>
</evidence>
<dbReference type="PANTHER" id="PTHR43633">
    <property type="entry name" value="ALCOHOL DEHYDROGENASE YQHD"/>
    <property type="match status" value="1"/>
</dbReference>
<feature type="domain" description="Fe-containing alcohol dehydrogenase-like C-terminal" evidence="3">
    <location>
        <begin position="189"/>
        <end position="385"/>
    </location>
</feature>
<dbReference type="EMBL" id="FQVM01000001">
    <property type="protein sequence ID" value="SHE36917.1"/>
    <property type="molecule type" value="Genomic_DNA"/>
</dbReference>
<keyword evidence="1" id="KW-0560">Oxidoreductase</keyword>